<dbReference type="InterPro" id="IPR002347">
    <property type="entry name" value="SDR_fam"/>
</dbReference>
<sequence length="261" mass="27097">MSPLSGKVVVISGGSRGIGFGIGQAFAAAGAELVLAASSDKTLATAAAAIADSHGRRPATVAVDLRSEAGCKAVFEGVMSRFGGCDILVNSAGATKAGDFLTLPDNDWQDGFDLKFFACVRLCRLFWPSLSERHGHVLNIIGGAARTPDPGFLIGGSVNAAMANFTKGLSGLGKRAGVNVNAIYPGMTETERVEQLFEQRARVAGKSPAEIREELIAREGLRRLGRPEDIAALALFLCGEDARHIQGVAIAVDGGATPGLY</sequence>
<organism evidence="2 3">
    <name type="scientific">Bosea robiniae</name>
    <dbReference type="NCBI Taxonomy" id="1036780"/>
    <lineage>
        <taxon>Bacteria</taxon>
        <taxon>Pseudomonadati</taxon>
        <taxon>Pseudomonadota</taxon>
        <taxon>Alphaproteobacteria</taxon>
        <taxon>Hyphomicrobiales</taxon>
        <taxon>Boseaceae</taxon>
        <taxon>Bosea</taxon>
    </lineage>
</organism>
<dbReference type="InterPro" id="IPR050259">
    <property type="entry name" value="SDR"/>
</dbReference>
<dbReference type="InterPro" id="IPR036291">
    <property type="entry name" value="NAD(P)-bd_dom_sf"/>
</dbReference>
<proteinExistence type="inferred from homology"/>
<dbReference type="SUPFAM" id="SSF51735">
    <property type="entry name" value="NAD(P)-binding Rossmann-fold domains"/>
    <property type="match status" value="1"/>
</dbReference>
<gene>
    <name evidence="2" type="ORF">SAMN05421844_10353</name>
</gene>
<accession>A0ABY0NU53</accession>
<comment type="similarity">
    <text evidence="1">Belongs to the short-chain dehydrogenases/reductases (SDR) family.</text>
</comment>
<comment type="caution">
    <text evidence="2">The sequence shown here is derived from an EMBL/GenBank/DDBJ whole genome shotgun (WGS) entry which is preliminary data.</text>
</comment>
<dbReference type="PANTHER" id="PTHR42879">
    <property type="entry name" value="3-OXOACYL-(ACYL-CARRIER-PROTEIN) REDUCTASE"/>
    <property type="match status" value="1"/>
</dbReference>
<dbReference type="EMBL" id="FNBZ01000003">
    <property type="protein sequence ID" value="SDG14461.1"/>
    <property type="molecule type" value="Genomic_DNA"/>
</dbReference>
<dbReference type="Pfam" id="PF13561">
    <property type="entry name" value="adh_short_C2"/>
    <property type="match status" value="1"/>
</dbReference>
<evidence type="ECO:0000313" key="2">
    <source>
        <dbReference type="EMBL" id="SDG14461.1"/>
    </source>
</evidence>
<keyword evidence="3" id="KW-1185">Reference proteome</keyword>
<dbReference type="PANTHER" id="PTHR42879:SF6">
    <property type="entry name" value="NADPH-DEPENDENT REDUCTASE BACG"/>
    <property type="match status" value="1"/>
</dbReference>
<evidence type="ECO:0000313" key="3">
    <source>
        <dbReference type="Proteomes" id="UP000199468"/>
    </source>
</evidence>
<dbReference type="PRINTS" id="PR00081">
    <property type="entry name" value="GDHRDH"/>
</dbReference>
<dbReference type="Proteomes" id="UP000199468">
    <property type="component" value="Unassembled WGS sequence"/>
</dbReference>
<reference evidence="2 3" key="1">
    <citation type="submission" date="2016-10" db="EMBL/GenBank/DDBJ databases">
        <authorList>
            <person name="Varghese N."/>
            <person name="Submissions S."/>
        </authorList>
    </citation>
    <scope>NUCLEOTIDE SEQUENCE [LARGE SCALE GENOMIC DNA]</scope>
    <source>
        <strain evidence="2 3">DSM 26672</strain>
    </source>
</reference>
<name>A0ABY0NU53_9HYPH</name>
<dbReference type="Gene3D" id="3.40.50.720">
    <property type="entry name" value="NAD(P)-binding Rossmann-like Domain"/>
    <property type="match status" value="1"/>
</dbReference>
<protein>
    <submittedName>
        <fullName evidence="2">3-oxoacyl-[acyl-carrier protein] reductase</fullName>
    </submittedName>
</protein>
<evidence type="ECO:0000256" key="1">
    <source>
        <dbReference type="ARBA" id="ARBA00006484"/>
    </source>
</evidence>